<dbReference type="PANTHER" id="PTHR17985:SF8">
    <property type="entry name" value="TRANSPORT AND GOLGI ORGANIZATION PROTEIN 2 HOMOLOG"/>
    <property type="match status" value="1"/>
</dbReference>
<dbReference type="PANTHER" id="PTHR17985">
    <property type="entry name" value="SER/THR-RICH PROTEIN T10 IN DGCR REGION"/>
    <property type="match status" value="1"/>
</dbReference>
<dbReference type="OrthoDB" id="4380123at2"/>
<dbReference type="Pfam" id="PF05742">
    <property type="entry name" value="TANGO2"/>
    <property type="match status" value="1"/>
</dbReference>
<reference evidence="1 2" key="1">
    <citation type="submission" date="2017-03" db="EMBL/GenBank/DDBJ databases">
        <title>Complete genome sequence of Candidatus 'Thiodictyon syntrophicum' sp. nov. strain Cad16T, a photolithoautotroph purple sulfur bacterium isolated from an alpine meromictic lake.</title>
        <authorList>
            <person name="Luedin S.M."/>
            <person name="Pothier J.F."/>
            <person name="Danza F."/>
            <person name="Storelli N."/>
            <person name="Wittwer M."/>
            <person name="Tonolla M."/>
        </authorList>
    </citation>
    <scope>NUCLEOTIDE SEQUENCE [LARGE SCALE GENOMIC DNA]</scope>
    <source>
        <strain evidence="1 2">Cad16T</strain>
    </source>
</reference>
<dbReference type="InterPro" id="IPR008551">
    <property type="entry name" value="TANGO2"/>
</dbReference>
<accession>A0A2K8UG83</accession>
<dbReference type="RefSeq" id="WP_100922131.1">
    <property type="nucleotide sequence ID" value="NZ_CP020370.1"/>
</dbReference>
<evidence type="ECO:0008006" key="3">
    <source>
        <dbReference type="Google" id="ProtNLM"/>
    </source>
</evidence>
<evidence type="ECO:0000313" key="1">
    <source>
        <dbReference type="EMBL" id="AUB84479.1"/>
    </source>
</evidence>
<proteinExistence type="predicted"/>
<dbReference type="KEGG" id="tsy:THSYN_28450"/>
<sequence>MCTLIILRRPGHPWPVLIAANRDELGRRAAVPPARHWPDRPGVVAGLDVAAGGSWLGLNDDGLVAAVMNRTGTLGPAAGKRSRGELVLEALDHAEADAAAGALADLNPAAYRPFNLVLADPGRAYWVRHDGAGPIRVHPIPPGLHLLSATELDDPEHPRIALHRPRFLAAALPRPESGDWAAWRALLADPDYPESLGPEAAMVQERPDGFGTRSSALIALPAYPRRNAPPRWLHAEGRPDRTPFLPVTLEDAQWRGLAAE</sequence>
<gene>
    <name evidence="1" type="ORF">THSYN_28450</name>
</gene>
<dbReference type="Proteomes" id="UP000232638">
    <property type="component" value="Chromosome"/>
</dbReference>
<dbReference type="EMBL" id="CP020370">
    <property type="protein sequence ID" value="AUB84479.1"/>
    <property type="molecule type" value="Genomic_DNA"/>
</dbReference>
<dbReference type="AlphaFoldDB" id="A0A2K8UG83"/>
<dbReference type="Gene3D" id="3.60.60.10">
    <property type="entry name" value="Penicillin V Acylase, Chain A"/>
    <property type="match status" value="1"/>
</dbReference>
<name>A0A2K8UG83_9GAMM</name>
<keyword evidence="2" id="KW-1185">Reference proteome</keyword>
<protein>
    <recommendedName>
        <fullName evidence="3">NRDE family protein</fullName>
    </recommendedName>
</protein>
<organism evidence="1 2">
    <name type="scientific">Candidatus Thiodictyon syntrophicum</name>
    <dbReference type="NCBI Taxonomy" id="1166950"/>
    <lineage>
        <taxon>Bacteria</taxon>
        <taxon>Pseudomonadati</taxon>
        <taxon>Pseudomonadota</taxon>
        <taxon>Gammaproteobacteria</taxon>
        <taxon>Chromatiales</taxon>
        <taxon>Chromatiaceae</taxon>
        <taxon>Thiodictyon</taxon>
    </lineage>
</organism>
<evidence type="ECO:0000313" key="2">
    <source>
        <dbReference type="Proteomes" id="UP000232638"/>
    </source>
</evidence>